<accession>A0A9P5H185</accession>
<dbReference type="Proteomes" id="UP000722485">
    <property type="component" value="Unassembled WGS sequence"/>
</dbReference>
<evidence type="ECO:0000313" key="2">
    <source>
        <dbReference type="EMBL" id="KAF7546444.1"/>
    </source>
</evidence>
<proteinExistence type="predicted"/>
<feature type="region of interest" description="Disordered" evidence="1">
    <location>
        <begin position="106"/>
        <end position="136"/>
    </location>
</feature>
<comment type="caution">
    <text evidence="2">The sequence shown here is derived from an EMBL/GenBank/DDBJ whole genome shotgun (WGS) entry which is preliminary data.</text>
</comment>
<protein>
    <submittedName>
        <fullName evidence="2">Uncharacterized protein</fullName>
    </submittedName>
</protein>
<reference evidence="2" key="1">
    <citation type="submission" date="2020-03" db="EMBL/GenBank/DDBJ databases">
        <title>Draft Genome Sequence of Cylindrodendrum hubeiense.</title>
        <authorList>
            <person name="Buettner E."/>
            <person name="Kellner H."/>
        </authorList>
    </citation>
    <scope>NUCLEOTIDE SEQUENCE</scope>
    <source>
        <strain evidence="2">IHI 201604</strain>
    </source>
</reference>
<evidence type="ECO:0000313" key="3">
    <source>
        <dbReference type="Proteomes" id="UP000722485"/>
    </source>
</evidence>
<name>A0A9P5H185_9HYPO</name>
<keyword evidence="3" id="KW-1185">Reference proteome</keyword>
<gene>
    <name evidence="2" type="ORF">G7Z17_g8424</name>
</gene>
<dbReference type="AlphaFoldDB" id="A0A9P5H185"/>
<dbReference type="EMBL" id="JAANBB010000213">
    <property type="protein sequence ID" value="KAF7546444.1"/>
    <property type="molecule type" value="Genomic_DNA"/>
</dbReference>
<evidence type="ECO:0000256" key="1">
    <source>
        <dbReference type="SAM" id="MobiDB-lite"/>
    </source>
</evidence>
<sequence length="136" mass="15290">MFSIQRLGQLHFLRAGSMDVACMPAEDSVWLVRYGYSALLSVFWPRPQPGDLRTSLAADGEYREVETSAFICLKREAVAQQMPQRKLISQTYAPTQDFPACTFNPKLPVSGKARRSPSRTLSAPKWLLESEAPGRR</sequence>
<organism evidence="2 3">
    <name type="scientific">Cylindrodendrum hubeiense</name>
    <dbReference type="NCBI Taxonomy" id="595255"/>
    <lineage>
        <taxon>Eukaryota</taxon>
        <taxon>Fungi</taxon>
        <taxon>Dikarya</taxon>
        <taxon>Ascomycota</taxon>
        <taxon>Pezizomycotina</taxon>
        <taxon>Sordariomycetes</taxon>
        <taxon>Hypocreomycetidae</taxon>
        <taxon>Hypocreales</taxon>
        <taxon>Nectriaceae</taxon>
        <taxon>Cylindrodendrum</taxon>
    </lineage>
</organism>